<name>A0ABT3QW75_9HYPH</name>
<dbReference type="RefSeq" id="WP_265960861.1">
    <property type="nucleotide sequence ID" value="NZ_JAPEVI010000001.1"/>
</dbReference>
<reference evidence="1 2" key="1">
    <citation type="journal article" date="2016" name="Int. J. Syst. Evol. Microbiol.">
        <title>Labrenzia salina sp. nov., isolated from the rhizosphere of the halophyte Arthrocnemum macrostachyum.</title>
        <authorList>
            <person name="Camacho M."/>
            <person name="Redondo-Gomez S."/>
            <person name="Rodriguez-Llorente I."/>
            <person name="Rohde M."/>
            <person name="Sproer C."/>
            <person name="Schumann P."/>
            <person name="Klenk H.P."/>
            <person name="Montero-Calasanz M.D.C."/>
        </authorList>
    </citation>
    <scope>NUCLEOTIDE SEQUENCE [LARGE SCALE GENOMIC DNA]</scope>
    <source>
        <strain evidence="1 2">DSM 29163</strain>
    </source>
</reference>
<dbReference type="EMBL" id="JAPEVI010000001">
    <property type="protein sequence ID" value="MCX2721165.1"/>
    <property type="molecule type" value="Genomic_DNA"/>
</dbReference>
<dbReference type="Proteomes" id="UP001300261">
    <property type="component" value="Unassembled WGS sequence"/>
</dbReference>
<evidence type="ECO:0000313" key="2">
    <source>
        <dbReference type="Proteomes" id="UP001300261"/>
    </source>
</evidence>
<evidence type="ECO:0000313" key="1">
    <source>
        <dbReference type="EMBL" id="MCX2721165.1"/>
    </source>
</evidence>
<accession>A0ABT3QW75</accession>
<keyword evidence="2" id="KW-1185">Reference proteome</keyword>
<comment type="caution">
    <text evidence="1">The sequence shown here is derived from an EMBL/GenBank/DDBJ whole genome shotgun (WGS) entry which is preliminary data.</text>
</comment>
<gene>
    <name evidence="1" type="ORF">ON753_01905</name>
</gene>
<organism evidence="1 2">
    <name type="scientific">Roseibium salinum</name>
    <dbReference type="NCBI Taxonomy" id="1604349"/>
    <lineage>
        <taxon>Bacteria</taxon>
        <taxon>Pseudomonadati</taxon>
        <taxon>Pseudomonadota</taxon>
        <taxon>Alphaproteobacteria</taxon>
        <taxon>Hyphomicrobiales</taxon>
        <taxon>Stappiaceae</taxon>
        <taxon>Roseibium</taxon>
    </lineage>
</organism>
<proteinExistence type="predicted"/>
<sequence length="407" mass="44992">MGDEAGNRRKAKELGAPDAETLIETVPHLARLLSKDQVAQIQKVLDAAVLNPMYEDAYRKAMKAAVIARSGNLVLRDRAKERKAYRILDKRIRVSAGDGYIRVDHNKMLTADALVPRTNNPDEADYLVKVREILNSKGVWLRLSQPWSAQGPDPTRWEFWFSLGRDGDTIETDDAIIDREELLDTTMLGAGYYRAVLTGHVQTKFKRAFERFDTQYDNGWALHTQIMRNRHSAAPGVARVADWMGGTSFPDFSIWERPHKLRMKAWEANAGGDVKKAQVYLLVAAHLVEHNARLLSDHVSKTIGGAETAVSILRVAETAGQVAEAVLVVVGVGAGMKALRAAGSKAISQEARHEAGEQLVREYARKEGISQAELKMIRYVPQPKGTVLGNIKGGHSAGHGTGLHKWP</sequence>
<protein>
    <submittedName>
        <fullName evidence="1">Uncharacterized protein</fullName>
    </submittedName>
</protein>